<dbReference type="InterPro" id="IPR000477">
    <property type="entry name" value="RT_dom"/>
</dbReference>
<evidence type="ECO:0000313" key="3">
    <source>
        <dbReference type="RefSeq" id="XP_027075945.2"/>
    </source>
</evidence>
<dbReference type="InterPro" id="IPR043128">
    <property type="entry name" value="Rev_trsase/Diguanyl_cyclase"/>
</dbReference>
<gene>
    <name evidence="3" type="primary">LOC113699797</name>
</gene>
<feature type="domain" description="Reverse transcriptase" evidence="1">
    <location>
        <begin position="1"/>
        <end position="70"/>
    </location>
</feature>
<reference evidence="2" key="1">
    <citation type="journal article" date="2025" name="Foods">
        <title>Unveiling the Microbial Signatures of Arabica Coffee Cherries: Insights into Ripeness Specific Diversity, Functional Traits, and Implications for Quality and Safety.</title>
        <authorList>
            <consortium name="RefSeq"/>
            <person name="Tenea G.N."/>
            <person name="Cifuentes V."/>
            <person name="Reyes P."/>
            <person name="Cevallos-Vallejos M."/>
        </authorList>
    </citation>
    <scope>NUCLEOTIDE SEQUENCE [LARGE SCALE GENOMIC DNA]</scope>
</reference>
<dbReference type="PROSITE" id="PS50878">
    <property type="entry name" value="RT_POL"/>
    <property type="match status" value="1"/>
</dbReference>
<dbReference type="GeneID" id="113699797"/>
<dbReference type="Pfam" id="PF00078">
    <property type="entry name" value="RVT_1"/>
    <property type="match status" value="1"/>
</dbReference>
<evidence type="ECO:0000259" key="1">
    <source>
        <dbReference type="PROSITE" id="PS50878"/>
    </source>
</evidence>
<evidence type="ECO:0000313" key="2">
    <source>
        <dbReference type="Proteomes" id="UP001652660"/>
    </source>
</evidence>
<dbReference type="AlphaFoldDB" id="A0A6P6TCT7"/>
<dbReference type="PANTHER" id="PTHR33064">
    <property type="entry name" value="POL PROTEIN"/>
    <property type="match status" value="1"/>
</dbReference>
<dbReference type="SUPFAM" id="SSF56672">
    <property type="entry name" value="DNA/RNA polymerases"/>
    <property type="match status" value="1"/>
</dbReference>
<dbReference type="OrthoDB" id="415724at2759"/>
<dbReference type="InterPro" id="IPR051320">
    <property type="entry name" value="Viral_Replic_Matur_Polypro"/>
</dbReference>
<name>A0A6P6TCT7_COFAR</name>
<protein>
    <submittedName>
        <fullName evidence="3">Uncharacterized mitochondrial protein AtMg00860-like</fullName>
    </submittedName>
</protein>
<dbReference type="InterPro" id="IPR041577">
    <property type="entry name" value="RT_RNaseH_2"/>
</dbReference>
<proteinExistence type="predicted"/>
<dbReference type="Pfam" id="PF17919">
    <property type="entry name" value="RT_RNaseH_2"/>
    <property type="match status" value="1"/>
</dbReference>
<dbReference type="Proteomes" id="UP001652660">
    <property type="component" value="Chromosome 7c"/>
</dbReference>
<keyword evidence="2" id="KW-1185">Reference proteome</keyword>
<sequence length="212" mass="24308">MDLMQRVFKKYLDQFVAVFIDDILIYSKTREEHVKHLEIVLQILREQKLYAKFSKCEFWLEEISFLGHKVSKEGIAVDPAKVEAVMNWKQPETPTEVRSFLGLAGYYRRFIKDLSKIAGPMTELTKKGNRFIWTPKCESSFQELKKRLTSAPVLVLPDGEKGYAVYSDASGEGLGCVLMQNGKVVAYASRRLKPHEQNYPTHDLELAAVIFA</sequence>
<accession>A0A6P6TCT7</accession>
<reference evidence="3" key="2">
    <citation type="submission" date="2025-08" db="UniProtKB">
        <authorList>
            <consortium name="RefSeq"/>
        </authorList>
    </citation>
    <scope>IDENTIFICATION</scope>
    <source>
        <tissue evidence="3">Leaves</tissue>
    </source>
</reference>
<organism evidence="2 3">
    <name type="scientific">Coffea arabica</name>
    <name type="common">Arabian coffee</name>
    <dbReference type="NCBI Taxonomy" id="13443"/>
    <lineage>
        <taxon>Eukaryota</taxon>
        <taxon>Viridiplantae</taxon>
        <taxon>Streptophyta</taxon>
        <taxon>Embryophyta</taxon>
        <taxon>Tracheophyta</taxon>
        <taxon>Spermatophyta</taxon>
        <taxon>Magnoliopsida</taxon>
        <taxon>eudicotyledons</taxon>
        <taxon>Gunneridae</taxon>
        <taxon>Pentapetalae</taxon>
        <taxon>asterids</taxon>
        <taxon>lamiids</taxon>
        <taxon>Gentianales</taxon>
        <taxon>Rubiaceae</taxon>
        <taxon>Ixoroideae</taxon>
        <taxon>Gardenieae complex</taxon>
        <taxon>Bertiereae - Coffeeae clade</taxon>
        <taxon>Coffeeae</taxon>
        <taxon>Coffea</taxon>
    </lineage>
</organism>
<dbReference type="CDD" id="cd01647">
    <property type="entry name" value="RT_LTR"/>
    <property type="match status" value="1"/>
</dbReference>
<dbReference type="Gene3D" id="3.30.70.270">
    <property type="match status" value="2"/>
</dbReference>
<dbReference type="InterPro" id="IPR043502">
    <property type="entry name" value="DNA/RNA_pol_sf"/>
</dbReference>
<dbReference type="PANTHER" id="PTHR33064:SF37">
    <property type="entry name" value="RIBONUCLEASE H"/>
    <property type="match status" value="1"/>
</dbReference>
<dbReference type="RefSeq" id="XP_027075945.2">
    <property type="nucleotide sequence ID" value="XM_027220144.2"/>
</dbReference>